<feature type="transmembrane region" description="Helical" evidence="1">
    <location>
        <begin position="126"/>
        <end position="146"/>
    </location>
</feature>
<feature type="transmembrane region" description="Helical" evidence="1">
    <location>
        <begin position="73"/>
        <end position="97"/>
    </location>
</feature>
<evidence type="ECO:0000313" key="2">
    <source>
        <dbReference type="EMBL" id="SEJ33706.1"/>
    </source>
</evidence>
<keyword evidence="1" id="KW-1133">Transmembrane helix</keyword>
<keyword evidence="1" id="KW-0812">Transmembrane</keyword>
<name>A0A1H6XZV1_9FLAO</name>
<feature type="transmembrane region" description="Helical" evidence="1">
    <location>
        <begin position="37"/>
        <end position="61"/>
    </location>
</feature>
<organism evidence="2 3">
    <name type="scientific">Flavobacterium terrigena</name>
    <dbReference type="NCBI Taxonomy" id="402734"/>
    <lineage>
        <taxon>Bacteria</taxon>
        <taxon>Pseudomonadati</taxon>
        <taxon>Bacteroidota</taxon>
        <taxon>Flavobacteriia</taxon>
        <taxon>Flavobacteriales</taxon>
        <taxon>Flavobacteriaceae</taxon>
        <taxon>Flavobacterium</taxon>
    </lineage>
</organism>
<evidence type="ECO:0008006" key="4">
    <source>
        <dbReference type="Google" id="ProtNLM"/>
    </source>
</evidence>
<dbReference type="Proteomes" id="UP000199702">
    <property type="component" value="Unassembled WGS sequence"/>
</dbReference>
<accession>A0A1H6XZV1</accession>
<feature type="transmembrane region" description="Helical" evidence="1">
    <location>
        <begin position="161"/>
        <end position="182"/>
    </location>
</feature>
<dbReference type="STRING" id="402734.SAMN05660918_0064"/>
<proteinExistence type="predicted"/>
<evidence type="ECO:0000256" key="1">
    <source>
        <dbReference type="SAM" id="Phobius"/>
    </source>
</evidence>
<reference evidence="3" key="1">
    <citation type="submission" date="2016-10" db="EMBL/GenBank/DDBJ databases">
        <authorList>
            <person name="Varghese N."/>
            <person name="Submissions S."/>
        </authorList>
    </citation>
    <scope>NUCLEOTIDE SEQUENCE [LARGE SCALE GENOMIC DNA]</scope>
    <source>
        <strain evidence="3">DSM 17934</strain>
    </source>
</reference>
<sequence length="205" mass="24453">MDELELLKKDWKKNDAQFKQVSENEIYGMLHKSSSSIVKWIFIISIIEFLVLRLLDLSMFFDDNFKNKLKQIHIFECLELITIINIIVSGCFIFLFYKNIKQISATSSVNDLMKDIIKTRKTVKYYVLYNLIIAGIIGVIVFYFQSKYDSNLSNLLNKYEYVFIICGALLVLFLVFIFYLFYKLLYGILLRRLKRNYNELQKIEY</sequence>
<dbReference type="AlphaFoldDB" id="A0A1H6XZV1"/>
<dbReference type="RefSeq" id="WP_091315759.1">
    <property type="nucleotide sequence ID" value="NZ_CBCSJU010000010.1"/>
</dbReference>
<evidence type="ECO:0000313" key="3">
    <source>
        <dbReference type="Proteomes" id="UP000199702"/>
    </source>
</evidence>
<keyword evidence="1" id="KW-0472">Membrane</keyword>
<dbReference type="OrthoDB" id="709028at2"/>
<dbReference type="EMBL" id="FNYA01000010">
    <property type="protein sequence ID" value="SEJ33706.1"/>
    <property type="molecule type" value="Genomic_DNA"/>
</dbReference>
<keyword evidence="3" id="KW-1185">Reference proteome</keyword>
<gene>
    <name evidence="2" type="ORF">SAMN05660918_0064</name>
</gene>
<protein>
    <recommendedName>
        <fullName evidence="4">Beta-carotene 15,15'-monooxygenase</fullName>
    </recommendedName>
</protein>